<gene>
    <name evidence="1" type="ordered locus">ROP_20340</name>
</gene>
<dbReference type="KEGG" id="rop:ROP_20340"/>
<dbReference type="InterPro" id="IPR024486">
    <property type="entry name" value="DUF2617"/>
</dbReference>
<dbReference type="Proteomes" id="UP000002212">
    <property type="component" value="Chromosome"/>
</dbReference>
<accession>C1B0T1</accession>
<dbReference type="AlphaFoldDB" id="C1B0T1"/>
<dbReference type="STRING" id="632772.ROP_20340"/>
<organism evidence="1 2">
    <name type="scientific">Rhodococcus opacus (strain B4)</name>
    <dbReference type="NCBI Taxonomy" id="632772"/>
    <lineage>
        <taxon>Bacteria</taxon>
        <taxon>Bacillati</taxon>
        <taxon>Actinomycetota</taxon>
        <taxon>Actinomycetes</taxon>
        <taxon>Mycobacteriales</taxon>
        <taxon>Nocardiaceae</taxon>
        <taxon>Rhodococcus</taxon>
    </lineage>
</organism>
<proteinExistence type="predicted"/>
<dbReference type="HOGENOM" id="CLU_100609_1_0_11"/>
<evidence type="ECO:0000313" key="1">
    <source>
        <dbReference type="EMBL" id="BAH50281.1"/>
    </source>
</evidence>
<dbReference type="Pfam" id="PF10936">
    <property type="entry name" value="DUF2617"/>
    <property type="match status" value="1"/>
</dbReference>
<protein>
    <recommendedName>
        <fullName evidence="3">DUF2617 domain-containing protein</fullName>
    </recommendedName>
</protein>
<evidence type="ECO:0008006" key="3">
    <source>
        <dbReference type="Google" id="ProtNLM"/>
    </source>
</evidence>
<dbReference type="OrthoDB" id="4462506at2"/>
<name>C1B0T1_RHOOB</name>
<dbReference type="EMBL" id="AP011115">
    <property type="protein sequence ID" value="BAH50281.1"/>
    <property type="molecule type" value="Genomic_DNA"/>
</dbReference>
<evidence type="ECO:0000313" key="2">
    <source>
        <dbReference type="Proteomes" id="UP000002212"/>
    </source>
</evidence>
<dbReference type="PATRIC" id="fig|632772.20.peg.2129"/>
<reference evidence="1 2" key="1">
    <citation type="submission" date="2009-03" db="EMBL/GenBank/DDBJ databases">
        <title>Comparison of the complete genome sequences of Rhodococcus erythropolis PR4 and Rhodococcus opacus B4.</title>
        <authorList>
            <person name="Takarada H."/>
            <person name="Sekine M."/>
            <person name="Hosoyama A."/>
            <person name="Yamada R."/>
            <person name="Fujisawa T."/>
            <person name="Omata S."/>
            <person name="Shimizu A."/>
            <person name="Tsukatani N."/>
            <person name="Tanikawa S."/>
            <person name="Fujita N."/>
            <person name="Harayama S."/>
        </authorList>
    </citation>
    <scope>NUCLEOTIDE SEQUENCE [LARGE SCALE GENOMIC DNA]</scope>
    <source>
        <strain evidence="1 2">B4</strain>
    </source>
</reference>
<sequence>MTLHVLDIESRDVTAEALGLVVNAETPLPLAELTITYGDDRVTLGVLGASHAVTATVAGSRITEQVSCDAIRAGGRPLPVSDSANGYRFDSTTDVVDRAHLERTADWLRRQATEVEGWICGAFPGDHTALTALTASREHAGGWVWQTWHLYPGDHLYAGDKGGVIVKTRSRWLP</sequence>
<dbReference type="RefSeq" id="WP_012689237.1">
    <property type="nucleotide sequence ID" value="NC_012522.1"/>
</dbReference>